<dbReference type="EMBL" id="KV894177">
    <property type="protein sequence ID" value="OON18448.1"/>
    <property type="molecule type" value="Genomic_DNA"/>
</dbReference>
<feature type="non-terminal residue" evidence="4">
    <location>
        <position position="588"/>
    </location>
</feature>
<feature type="non-terminal residue" evidence="4">
    <location>
        <position position="1"/>
    </location>
</feature>
<evidence type="ECO:0008006" key="6">
    <source>
        <dbReference type="Google" id="ProtNLM"/>
    </source>
</evidence>
<evidence type="ECO:0000256" key="1">
    <source>
        <dbReference type="ARBA" id="ARBA00022737"/>
    </source>
</evidence>
<evidence type="ECO:0000313" key="4">
    <source>
        <dbReference type="EMBL" id="OON18448.1"/>
    </source>
</evidence>
<dbReference type="Proteomes" id="UP000243686">
    <property type="component" value="Unassembled WGS sequence"/>
</dbReference>
<feature type="region of interest" description="Disordered" evidence="3">
    <location>
        <begin position="114"/>
        <end position="197"/>
    </location>
</feature>
<sequence>RQEDGYHRSPTQSEKLYHKSSHSQLTGCSLEGKYMTWRREVKAAALHTLLTRFHMIQKAYPVPQLARDTENLMQDLRRTDTSINMSHGRSNSEWALGIQQRMVGPQLVHIKDVTGSGRAESPDPFSSVSTPYKPTGMSTNALITNTALSSGTTSPHLSQSTDPVQTGSKRRWSSEKQSAPGISCSNDQSPLSEKRPRLLMRSGDGTIQTAYTFWLALDVITAGRQGVELGRDQAPVVQISAVLGKFSGAETVDRFTVNIRPESFVRPQNSSTETNPLPGEHVGPNLSEEYTHWLQTATNLSNGFYENVLHNPQTPDPTHEPGATADMVPISLDAMKAAHWEDASQLPSYNSPSLPEAMNMGHSVPVGEDPEQSALIVVTEGHVQLRNVLQPQAAYLGIDRALMHRTPWCLYVSILDWCRQAFGDQTGTDASSCNKRITNLMEAVTGVPICEPQIIRSVYEHKVFPKTISLEDSCVVEVRQVPWSATPSIIAGFFTGLNLIPGGVAIRLTDGRRSNTAIVAFTSSLNAQLALARHQHQFCGALFPETPQDTQQSVDRAGTKDKQAQTPTKPSTLQVYSASAREFIQCAG</sequence>
<keyword evidence="2" id="KW-0694">RNA-binding</keyword>
<feature type="compositionally biased region" description="Polar residues" evidence="3">
    <location>
        <begin position="124"/>
        <end position="167"/>
    </location>
</feature>
<dbReference type="Gene3D" id="3.30.70.330">
    <property type="match status" value="1"/>
</dbReference>
<dbReference type="InterPro" id="IPR035979">
    <property type="entry name" value="RBD_domain_sf"/>
</dbReference>
<proteinExistence type="predicted"/>
<feature type="region of interest" description="Disordered" evidence="3">
    <location>
        <begin position="1"/>
        <end position="22"/>
    </location>
</feature>
<dbReference type="PANTHER" id="PTHR13976">
    <property type="entry name" value="HETEROGENEOUS NUCLEAR RIBONUCLEOPROTEIN-RELATED"/>
    <property type="match status" value="1"/>
</dbReference>
<name>A0A1S8WVI9_OPIVI</name>
<feature type="region of interest" description="Disordered" evidence="3">
    <location>
        <begin position="547"/>
        <end position="571"/>
    </location>
</feature>
<evidence type="ECO:0000256" key="2">
    <source>
        <dbReference type="ARBA" id="ARBA00022884"/>
    </source>
</evidence>
<organism evidence="4 5">
    <name type="scientific">Opisthorchis viverrini</name>
    <name type="common">Southeast Asian liver fluke</name>
    <dbReference type="NCBI Taxonomy" id="6198"/>
    <lineage>
        <taxon>Eukaryota</taxon>
        <taxon>Metazoa</taxon>
        <taxon>Spiralia</taxon>
        <taxon>Lophotrochozoa</taxon>
        <taxon>Platyhelminthes</taxon>
        <taxon>Trematoda</taxon>
        <taxon>Digenea</taxon>
        <taxon>Opisthorchiida</taxon>
        <taxon>Opisthorchiata</taxon>
        <taxon>Opisthorchiidae</taxon>
        <taxon>Opisthorchis</taxon>
    </lineage>
</organism>
<dbReference type="InterPro" id="IPR012677">
    <property type="entry name" value="Nucleotide-bd_a/b_plait_sf"/>
</dbReference>
<reference evidence="4 5" key="1">
    <citation type="submission" date="2015-03" db="EMBL/GenBank/DDBJ databases">
        <title>Draft genome of the nematode, Opisthorchis viverrini.</title>
        <authorList>
            <person name="Mitreva M."/>
        </authorList>
    </citation>
    <scope>NUCLEOTIDE SEQUENCE [LARGE SCALE GENOMIC DNA]</scope>
    <source>
        <strain evidence="4">Khon Kaen</strain>
    </source>
</reference>
<accession>A0A1S8WVI9</accession>
<evidence type="ECO:0000256" key="3">
    <source>
        <dbReference type="SAM" id="MobiDB-lite"/>
    </source>
</evidence>
<dbReference type="CDD" id="cd12254">
    <property type="entry name" value="RRM_hnRNPH_ESRPs_RBM12_like"/>
    <property type="match status" value="1"/>
</dbReference>
<keyword evidence="5" id="KW-1185">Reference proteome</keyword>
<dbReference type="SUPFAM" id="SSF54928">
    <property type="entry name" value="RNA-binding domain, RBD"/>
    <property type="match status" value="1"/>
</dbReference>
<keyword evidence="1" id="KW-0677">Repeat</keyword>
<protein>
    <recommendedName>
        <fullName evidence="6">RRM domain-containing protein</fullName>
    </recommendedName>
</protein>
<dbReference type="GO" id="GO:0003723">
    <property type="term" value="F:RNA binding"/>
    <property type="evidence" value="ECO:0007669"/>
    <property type="project" value="UniProtKB-KW"/>
</dbReference>
<dbReference type="InterPro" id="IPR050666">
    <property type="entry name" value="ESRP"/>
</dbReference>
<evidence type="ECO:0000313" key="5">
    <source>
        <dbReference type="Proteomes" id="UP000243686"/>
    </source>
</evidence>
<dbReference type="AlphaFoldDB" id="A0A1S8WVI9"/>
<gene>
    <name evidence="4" type="ORF">X801_05697</name>
</gene>